<feature type="transmembrane region" description="Helical" evidence="1">
    <location>
        <begin position="684"/>
        <end position="711"/>
    </location>
</feature>
<dbReference type="EMBL" id="CYYP01000030">
    <property type="protein sequence ID" value="CUO60563.1"/>
    <property type="molecule type" value="Genomic_DNA"/>
</dbReference>
<evidence type="ECO:0000313" key="2">
    <source>
        <dbReference type="EMBL" id="CUO60563.1"/>
    </source>
</evidence>
<proteinExistence type="predicted"/>
<evidence type="ECO:0000313" key="3">
    <source>
        <dbReference type="Proteomes" id="UP000095468"/>
    </source>
</evidence>
<reference evidence="2 3" key="1">
    <citation type="submission" date="2015-09" db="EMBL/GenBank/DDBJ databases">
        <authorList>
            <consortium name="Pathogen Informatics"/>
        </authorList>
    </citation>
    <scope>NUCLEOTIDE SEQUENCE [LARGE SCALE GENOMIC DNA]</scope>
    <source>
        <strain evidence="2 3">2789STDY5608823</strain>
    </source>
</reference>
<sequence>MCVIVHNEVYRLPVANYPDEVLSNCITEIFEYFYEEGFGGVEQSDFTRLQEEASMADELVISGGEIVYTMPQLPKVTSAPLNGSAVLVGFKDVPNGEEVLFDFDPRAEKATKLDYELAVVSGLLTGALNILWQKDFNLEDAKEWGDEKVSKFVLTIAKSAGMTKADATLEDAIRFLEKEFPLAADKLTAEFGGGLQHHLRDFSHHPSLVGLACSILSQFTCKGYGTDTAGRFVAFDLPAAAFDLDCPLIGRNVPEKIAFGTLFWATHLMSDMAGSSSNPGKGTGIPGVVLSLLKELSSLPVFQDVQIAYKGEDIRIQQWISKLFNGTAFKTEDGKPIRFDLRTEVGLLDQALSQVPAVVANEVIVRCLYMLSGLKAELERCEVSKVSGLNKLKASHFMPYNSRALTRMVTVSSTSFVLANLATAAVRAGIECEGNKVMFAQKFFLRINYVGVGRLAFALHADWGYMAEEMSEAWTERARRRQDIFDGFHFYSLDRETTRIAFSLKLAAINYDCGNEKNEVRKGQKRSWARAWQDSVADGLGIDADGYFLSEEDAYGALETVSRRRGGKVRALLVAQELVEFRLYSQMGDEEKKEYKGLKESGSWVKREFPRRQDAVDLDAVRSLEKQCGAHIRELSGTLPKVLVGGAIAVAAALGTGGVAAALAPDIAVGIFGGSFVGLHGAALVNASLAAAGGGALAAGGMGMAGGTALISRL</sequence>
<gene>
    <name evidence="2" type="ORF">ERS852381_01922</name>
</gene>
<dbReference type="Proteomes" id="UP000095468">
    <property type="component" value="Unassembled WGS sequence"/>
</dbReference>
<organism evidence="2 3">
    <name type="scientific">Collinsella aerofaciens</name>
    <dbReference type="NCBI Taxonomy" id="74426"/>
    <lineage>
        <taxon>Bacteria</taxon>
        <taxon>Bacillati</taxon>
        <taxon>Actinomycetota</taxon>
        <taxon>Coriobacteriia</taxon>
        <taxon>Coriobacteriales</taxon>
        <taxon>Coriobacteriaceae</taxon>
        <taxon>Collinsella</taxon>
    </lineage>
</organism>
<evidence type="ECO:0000256" key="1">
    <source>
        <dbReference type="SAM" id="Phobius"/>
    </source>
</evidence>
<accession>A0A174GDN5</accession>
<feature type="transmembrane region" description="Helical" evidence="1">
    <location>
        <begin position="642"/>
        <end position="664"/>
    </location>
</feature>
<keyword evidence="1" id="KW-0812">Transmembrane</keyword>
<name>A0A174GDN5_9ACTN</name>
<dbReference type="AlphaFoldDB" id="A0A174GDN5"/>
<keyword evidence="1" id="KW-1133">Transmembrane helix</keyword>
<protein>
    <submittedName>
        <fullName evidence="2">Uncharacterized protein</fullName>
    </submittedName>
</protein>
<keyword evidence="1" id="KW-0472">Membrane</keyword>